<evidence type="ECO:0000256" key="9">
    <source>
        <dbReference type="ARBA" id="ARBA00022848"/>
    </source>
</evidence>
<comment type="similarity">
    <text evidence="5 15">Belongs to the cytochrome P450 family.</text>
</comment>
<comment type="subcellular location">
    <subcellularLocation>
        <location evidence="4">Endoplasmic reticulum membrane</location>
        <topology evidence="4">Peripheral membrane protein</topology>
    </subcellularLocation>
    <subcellularLocation>
        <location evidence="3">Microsome membrane</location>
        <topology evidence="3">Peripheral membrane protein</topology>
    </subcellularLocation>
</comment>
<evidence type="ECO:0008006" key="18">
    <source>
        <dbReference type="Google" id="ProtNLM"/>
    </source>
</evidence>
<dbReference type="Gene3D" id="1.10.630.10">
    <property type="entry name" value="Cytochrome P450"/>
    <property type="match status" value="1"/>
</dbReference>
<dbReference type="EMBL" id="CAVLEF010000007">
    <property type="protein sequence ID" value="CAK1546287.1"/>
    <property type="molecule type" value="Genomic_DNA"/>
</dbReference>
<keyword evidence="9" id="KW-0492">Microsome</keyword>
<evidence type="ECO:0000256" key="8">
    <source>
        <dbReference type="ARBA" id="ARBA00022824"/>
    </source>
</evidence>
<protein>
    <recommendedName>
        <fullName evidence="18">Cytochrome P450</fullName>
    </recommendedName>
</protein>
<keyword evidence="6 14" id="KW-0349">Heme</keyword>
<evidence type="ECO:0000256" key="14">
    <source>
        <dbReference type="PIRSR" id="PIRSR602401-1"/>
    </source>
</evidence>
<evidence type="ECO:0000256" key="6">
    <source>
        <dbReference type="ARBA" id="ARBA00022617"/>
    </source>
</evidence>
<dbReference type="SUPFAM" id="SSF48264">
    <property type="entry name" value="Cytochrome P450"/>
    <property type="match status" value="1"/>
</dbReference>
<feature type="binding site" description="axial binding residue" evidence="14">
    <location>
        <position position="448"/>
    </location>
    <ligand>
        <name>heme</name>
        <dbReference type="ChEBI" id="CHEBI:30413"/>
    </ligand>
    <ligandPart>
        <name>Fe</name>
        <dbReference type="ChEBI" id="CHEBI:18248"/>
    </ligandPart>
</feature>
<dbReference type="PANTHER" id="PTHR24291:SF189">
    <property type="entry name" value="CYTOCHROME P450 4C3-RELATED"/>
    <property type="match status" value="1"/>
</dbReference>
<evidence type="ECO:0000256" key="12">
    <source>
        <dbReference type="ARBA" id="ARBA00023033"/>
    </source>
</evidence>
<gene>
    <name evidence="16" type="ORF">LNINA_LOCUS5872</name>
</gene>
<evidence type="ECO:0000256" key="3">
    <source>
        <dbReference type="ARBA" id="ARBA00004174"/>
    </source>
</evidence>
<comment type="function">
    <text evidence="2">May be involved in the metabolism of insect hormones and in the breakdown of synthetic insecticides.</text>
</comment>
<dbReference type="PROSITE" id="PS00086">
    <property type="entry name" value="CYTOCHROME_P450"/>
    <property type="match status" value="1"/>
</dbReference>
<proteinExistence type="inferred from homology"/>
<evidence type="ECO:0000256" key="15">
    <source>
        <dbReference type="RuleBase" id="RU000461"/>
    </source>
</evidence>
<name>A0AAV1JBC1_9NEOP</name>
<accession>A0AAV1JBC1</accession>
<evidence type="ECO:0000256" key="2">
    <source>
        <dbReference type="ARBA" id="ARBA00003690"/>
    </source>
</evidence>
<keyword evidence="7 14" id="KW-0479">Metal-binding</keyword>
<evidence type="ECO:0000256" key="13">
    <source>
        <dbReference type="ARBA" id="ARBA00023136"/>
    </source>
</evidence>
<dbReference type="PRINTS" id="PR00463">
    <property type="entry name" value="EP450I"/>
</dbReference>
<organism evidence="16 17">
    <name type="scientific">Leptosia nina</name>
    <dbReference type="NCBI Taxonomy" id="320188"/>
    <lineage>
        <taxon>Eukaryota</taxon>
        <taxon>Metazoa</taxon>
        <taxon>Ecdysozoa</taxon>
        <taxon>Arthropoda</taxon>
        <taxon>Hexapoda</taxon>
        <taxon>Insecta</taxon>
        <taxon>Pterygota</taxon>
        <taxon>Neoptera</taxon>
        <taxon>Endopterygota</taxon>
        <taxon>Lepidoptera</taxon>
        <taxon>Glossata</taxon>
        <taxon>Ditrysia</taxon>
        <taxon>Papilionoidea</taxon>
        <taxon>Pieridae</taxon>
        <taxon>Pierinae</taxon>
        <taxon>Leptosia</taxon>
    </lineage>
</organism>
<comment type="cofactor">
    <cofactor evidence="1 14">
        <name>heme</name>
        <dbReference type="ChEBI" id="CHEBI:30413"/>
    </cofactor>
</comment>
<evidence type="ECO:0000256" key="1">
    <source>
        <dbReference type="ARBA" id="ARBA00001971"/>
    </source>
</evidence>
<keyword evidence="11 14" id="KW-0408">Iron</keyword>
<dbReference type="AlphaFoldDB" id="A0AAV1JBC1"/>
<evidence type="ECO:0000256" key="5">
    <source>
        <dbReference type="ARBA" id="ARBA00010617"/>
    </source>
</evidence>
<dbReference type="InterPro" id="IPR002401">
    <property type="entry name" value="Cyt_P450_E_grp-I"/>
</dbReference>
<keyword evidence="12 15" id="KW-0503">Monooxygenase</keyword>
<dbReference type="GO" id="GO:0004497">
    <property type="term" value="F:monooxygenase activity"/>
    <property type="evidence" value="ECO:0007669"/>
    <property type="project" value="UniProtKB-KW"/>
</dbReference>
<dbReference type="GO" id="GO:0016705">
    <property type="term" value="F:oxidoreductase activity, acting on paired donors, with incorporation or reduction of molecular oxygen"/>
    <property type="evidence" value="ECO:0007669"/>
    <property type="project" value="InterPro"/>
</dbReference>
<keyword evidence="13" id="KW-0472">Membrane</keyword>
<keyword evidence="8" id="KW-0256">Endoplasmic reticulum</keyword>
<dbReference type="Pfam" id="PF00067">
    <property type="entry name" value="p450"/>
    <property type="match status" value="1"/>
</dbReference>
<evidence type="ECO:0000256" key="11">
    <source>
        <dbReference type="ARBA" id="ARBA00023004"/>
    </source>
</evidence>
<evidence type="ECO:0000256" key="4">
    <source>
        <dbReference type="ARBA" id="ARBA00004406"/>
    </source>
</evidence>
<keyword evidence="10 15" id="KW-0560">Oxidoreductase</keyword>
<dbReference type="Proteomes" id="UP001497472">
    <property type="component" value="Unassembled WGS sequence"/>
</dbReference>
<dbReference type="GO" id="GO:0005789">
    <property type="term" value="C:endoplasmic reticulum membrane"/>
    <property type="evidence" value="ECO:0007669"/>
    <property type="project" value="UniProtKB-SubCell"/>
</dbReference>
<dbReference type="InterPro" id="IPR017972">
    <property type="entry name" value="Cyt_P450_CS"/>
</dbReference>
<evidence type="ECO:0000313" key="17">
    <source>
        <dbReference type="Proteomes" id="UP001497472"/>
    </source>
</evidence>
<dbReference type="InterPro" id="IPR036396">
    <property type="entry name" value="Cyt_P450_sf"/>
</dbReference>
<dbReference type="GO" id="GO:0020037">
    <property type="term" value="F:heme binding"/>
    <property type="evidence" value="ECO:0007669"/>
    <property type="project" value="InterPro"/>
</dbReference>
<sequence>MIFLILLTVVVGLWISLYKYKRRRVYELAYRIPTPPDVPSNFGVTKYTLEGIKVFLPLLRKYSFYAFEKNGIVRVMTDPYVYVVMTHREDVEYILKNCLHKDDLMDFFGEIFGGAGIFTSVSKWTRRRKLLVPAFGPKVLKSFVDIQSKQGSRLAEQLEIDGCVGSKEFSVWPYITAYTLGSVAETSLGVKIDALKNPDLPFLKAVGAAFSLVSERILHMWLWPDCLYKYSDLHARFQTVKKTLFSLPEEIIKEKRKTAWKKMENGNSNENNTLFGSDADMSFLDHLMLLSAEGNGLNDTELREEIMVMLLAGTDSSAVAIGYTLVLLSKYPEEQEKIYKELYSVFGDSDRRLTQADLLQLNYLNMFIKESLRLFPPVPVVARRTGNEEVTLPSGVVLPIDTKCIISLWGMNRDPKVWGPDADCFRPDRFLDKNLLHYASFSLGPRNCLGYQYALQSVKIAIASMVRLYKIMGEVEKGPVPHIDSEYSIMMRAADDFKISLERR</sequence>
<dbReference type="GO" id="GO:0005506">
    <property type="term" value="F:iron ion binding"/>
    <property type="evidence" value="ECO:0007669"/>
    <property type="project" value="InterPro"/>
</dbReference>
<evidence type="ECO:0000256" key="7">
    <source>
        <dbReference type="ARBA" id="ARBA00022723"/>
    </source>
</evidence>
<dbReference type="PRINTS" id="PR00385">
    <property type="entry name" value="P450"/>
</dbReference>
<evidence type="ECO:0000313" key="16">
    <source>
        <dbReference type="EMBL" id="CAK1546287.1"/>
    </source>
</evidence>
<dbReference type="PANTHER" id="PTHR24291">
    <property type="entry name" value="CYTOCHROME P450 FAMILY 4"/>
    <property type="match status" value="1"/>
</dbReference>
<evidence type="ECO:0000256" key="10">
    <source>
        <dbReference type="ARBA" id="ARBA00023002"/>
    </source>
</evidence>
<keyword evidence="17" id="KW-1185">Reference proteome</keyword>
<comment type="caution">
    <text evidence="16">The sequence shown here is derived from an EMBL/GenBank/DDBJ whole genome shotgun (WGS) entry which is preliminary data.</text>
</comment>
<dbReference type="InterPro" id="IPR050196">
    <property type="entry name" value="Cytochrome_P450_Monoox"/>
</dbReference>
<dbReference type="InterPro" id="IPR001128">
    <property type="entry name" value="Cyt_P450"/>
</dbReference>
<reference evidence="16 17" key="1">
    <citation type="submission" date="2023-11" db="EMBL/GenBank/DDBJ databases">
        <authorList>
            <person name="Okamura Y."/>
        </authorList>
    </citation>
    <scope>NUCLEOTIDE SEQUENCE [LARGE SCALE GENOMIC DNA]</scope>
</reference>